<gene>
    <name evidence="1" type="ORF">D3M59_09360</name>
</gene>
<dbReference type="Pfam" id="PF04340">
    <property type="entry name" value="DUF484"/>
    <property type="match status" value="1"/>
</dbReference>
<name>A0A418PYA8_9SPHN</name>
<reference evidence="1 2" key="1">
    <citation type="submission" date="2018-09" db="EMBL/GenBank/DDBJ databases">
        <title>Sphingomonas sp. DAC4.</title>
        <authorList>
            <person name="Seo T."/>
        </authorList>
    </citation>
    <scope>NUCLEOTIDE SEQUENCE [LARGE SCALE GENOMIC DNA]</scope>
    <source>
        <strain evidence="1 2">DAC4</strain>
    </source>
</reference>
<dbReference type="OrthoDB" id="7200179at2"/>
<dbReference type="Proteomes" id="UP000285023">
    <property type="component" value="Unassembled WGS sequence"/>
</dbReference>
<accession>A0A418PYA8</accession>
<dbReference type="EMBL" id="QXTF01000003">
    <property type="protein sequence ID" value="RIX27257.1"/>
    <property type="molecule type" value="Genomic_DNA"/>
</dbReference>
<dbReference type="Gene3D" id="3.30.450.40">
    <property type="match status" value="1"/>
</dbReference>
<dbReference type="InterPro" id="IPR029016">
    <property type="entry name" value="GAF-like_dom_sf"/>
</dbReference>
<comment type="caution">
    <text evidence="1">The sequence shown here is derived from an EMBL/GenBank/DDBJ whole genome shotgun (WGS) entry which is preliminary data.</text>
</comment>
<evidence type="ECO:0000313" key="1">
    <source>
        <dbReference type="EMBL" id="RIX27257.1"/>
    </source>
</evidence>
<proteinExistence type="predicted"/>
<sequence length="187" mass="19981">MGRVISFEERAVATLRDRLGAAESANEDLIAFARGHSGATAAIHRAVLALMEAGSPEELFAVVTDEWPLILGLDHVSLALVADGLGFRVQQGANETVERRLIDRAIAQIDPVTMRTVERGHSLFGRVATSIRSEALILLPADAPLPYGILLLGQRVKAGLDARHGAQLLGFLGASLGAMLRRCLDDL</sequence>
<organism evidence="1 2">
    <name type="scientific">Sphingomonas edaphi</name>
    <dbReference type="NCBI Taxonomy" id="2315689"/>
    <lineage>
        <taxon>Bacteria</taxon>
        <taxon>Pseudomonadati</taxon>
        <taxon>Pseudomonadota</taxon>
        <taxon>Alphaproteobacteria</taxon>
        <taxon>Sphingomonadales</taxon>
        <taxon>Sphingomonadaceae</taxon>
        <taxon>Sphingomonas</taxon>
    </lineage>
</organism>
<evidence type="ECO:0000313" key="2">
    <source>
        <dbReference type="Proteomes" id="UP000285023"/>
    </source>
</evidence>
<dbReference type="RefSeq" id="WP_119533410.1">
    <property type="nucleotide sequence ID" value="NZ_QXTF01000003.1"/>
</dbReference>
<protein>
    <submittedName>
        <fullName evidence="1">DUF484 family protein</fullName>
    </submittedName>
</protein>
<keyword evidence="2" id="KW-1185">Reference proteome</keyword>
<dbReference type="AlphaFoldDB" id="A0A418PYA8"/>
<dbReference type="InterPro" id="IPR007435">
    <property type="entry name" value="DUF484"/>
</dbReference>